<evidence type="ECO:0000256" key="3">
    <source>
        <dbReference type="ARBA" id="ARBA00022722"/>
    </source>
</evidence>
<proteinExistence type="inferred from homology"/>
<accession>A0A7W9YU34</accession>
<dbReference type="PANTHER" id="PTHR34139:SF1">
    <property type="entry name" value="RNASE MJ1380-RELATED"/>
    <property type="match status" value="1"/>
</dbReference>
<dbReference type="Proteomes" id="UP000535501">
    <property type="component" value="Unassembled WGS sequence"/>
</dbReference>
<dbReference type="GO" id="GO:0110001">
    <property type="term" value="C:toxin-antitoxin complex"/>
    <property type="evidence" value="ECO:0007669"/>
    <property type="project" value="InterPro"/>
</dbReference>
<comment type="caution">
    <text evidence="7">The sequence shown here is derived from an EMBL/GenBank/DDBJ whole genome shotgun (WGS) entry which is preliminary data.</text>
</comment>
<dbReference type="InterPro" id="IPR037038">
    <property type="entry name" value="HepT-like_sf"/>
</dbReference>
<sequence length="77" mass="9123">MTLIILGEGVTRLERDYPAVVRDHPEIEWQQIIGMRDRAAHGYLTLDMNIIWETVQSSIPDLLDRLQTLRHWRRQGE</sequence>
<dbReference type="GO" id="GO:0004540">
    <property type="term" value="F:RNA nuclease activity"/>
    <property type="evidence" value="ECO:0007669"/>
    <property type="project" value="InterPro"/>
</dbReference>
<dbReference type="InterPro" id="IPR008201">
    <property type="entry name" value="HepT-like"/>
</dbReference>
<keyword evidence="1" id="KW-0597">Phosphoprotein</keyword>
<keyword evidence="8" id="KW-1185">Reference proteome</keyword>
<dbReference type="Pfam" id="PF01934">
    <property type="entry name" value="HepT-like"/>
    <property type="match status" value="1"/>
</dbReference>
<gene>
    <name evidence="7" type="ORF">HNQ75_000287</name>
</gene>
<organism evidence="7 8">
    <name type="scientific">Pseudorhizobium flavum</name>
    <dbReference type="NCBI Taxonomy" id="1335061"/>
    <lineage>
        <taxon>Bacteria</taxon>
        <taxon>Pseudomonadati</taxon>
        <taxon>Pseudomonadota</taxon>
        <taxon>Alphaproteobacteria</taxon>
        <taxon>Hyphomicrobiales</taxon>
        <taxon>Rhizobiaceae</taxon>
        <taxon>Rhizobium/Agrobacterium group</taxon>
        <taxon>Pseudorhizobium</taxon>
    </lineage>
</organism>
<dbReference type="GO" id="GO:0016787">
    <property type="term" value="F:hydrolase activity"/>
    <property type="evidence" value="ECO:0007669"/>
    <property type="project" value="UniProtKB-KW"/>
</dbReference>
<dbReference type="AlphaFoldDB" id="A0A7W9YU34"/>
<evidence type="ECO:0000256" key="2">
    <source>
        <dbReference type="ARBA" id="ARBA00022649"/>
    </source>
</evidence>
<keyword evidence="4" id="KW-0547">Nucleotide-binding</keyword>
<evidence type="ECO:0000256" key="6">
    <source>
        <dbReference type="ARBA" id="ARBA00024207"/>
    </source>
</evidence>
<dbReference type="PANTHER" id="PTHR34139">
    <property type="entry name" value="UPF0331 PROTEIN MJ0127"/>
    <property type="match status" value="1"/>
</dbReference>
<keyword evidence="5" id="KW-0378">Hydrolase</keyword>
<evidence type="ECO:0000313" key="8">
    <source>
        <dbReference type="Proteomes" id="UP000535501"/>
    </source>
</evidence>
<dbReference type="EMBL" id="JACHEJ010000001">
    <property type="protein sequence ID" value="MBB6178344.1"/>
    <property type="molecule type" value="Genomic_DNA"/>
</dbReference>
<dbReference type="Gene3D" id="1.20.120.580">
    <property type="entry name" value="bsu32300-like"/>
    <property type="match status" value="1"/>
</dbReference>
<evidence type="ECO:0000256" key="5">
    <source>
        <dbReference type="ARBA" id="ARBA00022801"/>
    </source>
</evidence>
<comment type="similarity">
    <text evidence="6">Belongs to the HepT RNase toxin family.</text>
</comment>
<name>A0A7W9YU34_9HYPH</name>
<dbReference type="InterPro" id="IPR051813">
    <property type="entry name" value="HepT_RNase_toxin"/>
</dbReference>
<dbReference type="GO" id="GO:0000166">
    <property type="term" value="F:nucleotide binding"/>
    <property type="evidence" value="ECO:0007669"/>
    <property type="project" value="UniProtKB-KW"/>
</dbReference>
<keyword evidence="3" id="KW-0540">Nuclease</keyword>
<evidence type="ECO:0000256" key="1">
    <source>
        <dbReference type="ARBA" id="ARBA00022553"/>
    </source>
</evidence>
<evidence type="ECO:0000256" key="4">
    <source>
        <dbReference type="ARBA" id="ARBA00022741"/>
    </source>
</evidence>
<dbReference type="RefSeq" id="WP_235864190.1">
    <property type="nucleotide sequence ID" value="NZ_JACHEJ010000001.1"/>
</dbReference>
<evidence type="ECO:0000313" key="7">
    <source>
        <dbReference type="EMBL" id="MBB6178344.1"/>
    </source>
</evidence>
<protein>
    <submittedName>
        <fullName evidence="7">Uncharacterized protein with HEPN domain</fullName>
    </submittedName>
</protein>
<keyword evidence="2" id="KW-1277">Toxin-antitoxin system</keyword>
<reference evidence="7 8" key="1">
    <citation type="submission" date="2020-08" db="EMBL/GenBank/DDBJ databases">
        <title>Genomic Encyclopedia of Type Strains, Phase IV (KMG-IV): sequencing the most valuable type-strain genomes for metagenomic binning, comparative biology and taxonomic classification.</title>
        <authorList>
            <person name="Goeker M."/>
        </authorList>
    </citation>
    <scope>NUCLEOTIDE SEQUENCE [LARGE SCALE GENOMIC DNA]</scope>
    <source>
        <strain evidence="7 8">DSM 102134</strain>
    </source>
</reference>